<evidence type="ECO:0000313" key="1">
    <source>
        <dbReference type="EMBL" id="GAI99062.1"/>
    </source>
</evidence>
<dbReference type="AlphaFoldDB" id="X1T186"/>
<sequence>MKVDPTYERNLEIHLHGPGPSDVPAAVLRAISAATIGHLDS</sequence>
<dbReference type="EMBL" id="BARW01019757">
    <property type="protein sequence ID" value="GAI99062.1"/>
    <property type="molecule type" value="Genomic_DNA"/>
</dbReference>
<feature type="non-terminal residue" evidence="1">
    <location>
        <position position="41"/>
    </location>
</feature>
<organism evidence="1">
    <name type="scientific">marine sediment metagenome</name>
    <dbReference type="NCBI Taxonomy" id="412755"/>
    <lineage>
        <taxon>unclassified sequences</taxon>
        <taxon>metagenomes</taxon>
        <taxon>ecological metagenomes</taxon>
    </lineage>
</organism>
<reference evidence="1" key="1">
    <citation type="journal article" date="2014" name="Front. Microbiol.">
        <title>High frequency of phylogenetically diverse reductive dehalogenase-homologous genes in deep subseafloor sedimentary metagenomes.</title>
        <authorList>
            <person name="Kawai M."/>
            <person name="Futagami T."/>
            <person name="Toyoda A."/>
            <person name="Takaki Y."/>
            <person name="Nishi S."/>
            <person name="Hori S."/>
            <person name="Arai W."/>
            <person name="Tsubouchi T."/>
            <person name="Morono Y."/>
            <person name="Uchiyama I."/>
            <person name="Ito T."/>
            <person name="Fujiyama A."/>
            <person name="Inagaki F."/>
            <person name="Takami H."/>
        </authorList>
    </citation>
    <scope>NUCLEOTIDE SEQUENCE</scope>
    <source>
        <strain evidence="1">Expedition CK06-06</strain>
    </source>
</reference>
<name>X1T186_9ZZZZ</name>
<accession>X1T186</accession>
<proteinExistence type="predicted"/>
<comment type="caution">
    <text evidence="1">The sequence shown here is derived from an EMBL/GenBank/DDBJ whole genome shotgun (WGS) entry which is preliminary data.</text>
</comment>
<protein>
    <submittedName>
        <fullName evidence="1">Uncharacterized protein</fullName>
    </submittedName>
</protein>
<gene>
    <name evidence="1" type="ORF">S12H4_33515</name>
</gene>